<reference evidence="1" key="1">
    <citation type="journal article" date="2010" name="Insect Mol. Biol.">
        <title>The draft genome sequence of Arsenophonus nasoniae, son-killer bacterium of Nasonia vitripennis, reveals genes associated with virulence and symbiosis.</title>
        <authorList>
            <person name="Wilkes T."/>
            <person name="Darby A.C."/>
            <person name="Choi J."/>
            <person name="Colborne J.K."/>
            <person name="Werren J.H."/>
            <person name="Hurst G.D.D."/>
        </authorList>
    </citation>
    <scope>NUCLEOTIDE SEQUENCE</scope>
</reference>
<evidence type="ECO:0000313" key="4">
    <source>
        <dbReference type="Proteomes" id="UP000295134"/>
    </source>
</evidence>
<dbReference type="KEGG" id="ans:ArsFIN_05090"/>
<keyword evidence="5" id="KW-1185">Reference proteome</keyword>
<reference evidence="2 4" key="2">
    <citation type="submission" date="2019-03" db="EMBL/GenBank/DDBJ databases">
        <title>Long-read sequencing reveals hyperdense prophage content in a complex bacterial symbiont genome.</title>
        <authorList>
            <person name="Frost C.L."/>
            <person name="Siozios S."/>
            <person name="Nadal-Jimenez P."/>
            <person name="Brockhurst M.A."/>
            <person name="King K.C."/>
            <person name="Darby A.C."/>
            <person name="Hurst G.D.D."/>
        </authorList>
    </citation>
    <scope>NUCLEOTIDE SEQUENCE [LARGE SCALE GENOMIC DNA]</scope>
    <source>
        <strain evidence="2 4">FIN</strain>
    </source>
</reference>
<evidence type="ECO:0000313" key="1">
    <source>
        <dbReference type="EMBL" id="CBA75231.1"/>
    </source>
</evidence>
<dbReference type="Proteomes" id="UP000295134">
    <property type="component" value="Chromosome"/>
</dbReference>
<proteinExistence type="predicted"/>
<dbReference type="EMBL" id="CP038613">
    <property type="protein sequence ID" value="QBY41976.1"/>
    <property type="molecule type" value="Genomic_DNA"/>
</dbReference>
<dbReference type="Proteomes" id="UP001177592">
    <property type="component" value="Chromosome"/>
</dbReference>
<dbReference type="EMBL" id="FN545250">
    <property type="protein sequence ID" value="CBA75231.1"/>
    <property type="molecule type" value="Genomic_DNA"/>
</dbReference>
<evidence type="ECO:0000313" key="5">
    <source>
        <dbReference type="Proteomes" id="UP001177592"/>
    </source>
</evidence>
<dbReference type="GeneID" id="96875791"/>
<reference evidence="3" key="3">
    <citation type="submission" date="2023-04" db="EMBL/GenBank/DDBJ databases">
        <title>Genome dynamics across the evolutionary transition to endosymbiosis.</title>
        <authorList>
            <person name="Siozios S."/>
            <person name="Nadal-Jimenez P."/>
            <person name="Azagi T."/>
            <person name="Sprong H."/>
            <person name="Frost C.L."/>
            <person name="Parratt S.R."/>
            <person name="Taylor G."/>
            <person name="Brettell L."/>
            <person name="Lew K.C."/>
            <person name="Croft L."/>
            <person name="King K.C."/>
            <person name="Brockhurst M.A."/>
            <person name="Hypsa V."/>
            <person name="Novakova E."/>
            <person name="Darby A.C."/>
            <person name="Hurst G.D.D."/>
        </authorList>
    </citation>
    <scope>NUCLEOTIDE SEQUENCE</scope>
    <source>
        <strain evidence="3">ANv_CAN</strain>
    </source>
</reference>
<evidence type="ECO:0000313" key="3">
    <source>
        <dbReference type="EMBL" id="WGM06172.1"/>
    </source>
</evidence>
<sequence length="253" mass="27677">MTEHRCYWRKQILKMSPTLSELTCSMVSAHPFVYGLGQKTATGSYLSPPNAILHLAKKLRGAEEINVVVMMVCAKTQTEFMGLLQAFSTVFPLPVFSQVERMAKTAQSLQITKMQLPALPFGGLPKPQTLSTSSSRATINAQLIAQSKNNAGSTSGIDTIKSALTRFKINRESVLNAIDGKITELLGQSMVIWRFIGTGTGDYLAEQLQKDIPEPDAIFTLATLFAGSELAPLKEMLHDLITRPETDNHYSGA</sequence>
<name>D2U2G8_9GAMM</name>
<evidence type="ECO:0000313" key="2">
    <source>
        <dbReference type="EMBL" id="QBY41976.1"/>
    </source>
</evidence>
<organism evidence="1">
    <name type="scientific">Arsenophonus nasoniae</name>
    <name type="common">son-killer infecting Nasonia vitripennis</name>
    <dbReference type="NCBI Taxonomy" id="638"/>
    <lineage>
        <taxon>Bacteria</taxon>
        <taxon>Pseudomonadati</taxon>
        <taxon>Pseudomonadota</taxon>
        <taxon>Gammaproteobacteria</taxon>
        <taxon>Enterobacterales</taxon>
        <taxon>Morganellaceae</taxon>
        <taxon>Arsenophonus</taxon>
    </lineage>
</organism>
<protein>
    <submittedName>
        <fullName evidence="1">Conserved hypothetical phage protein</fullName>
    </submittedName>
</protein>
<dbReference type="RefSeq" id="WP_071846836.1">
    <property type="nucleotide sequence ID" value="NZ_CP038613.1"/>
</dbReference>
<dbReference type="EMBL" id="CP123523">
    <property type="protein sequence ID" value="WGM06172.1"/>
    <property type="molecule type" value="Genomic_DNA"/>
</dbReference>
<gene>
    <name evidence="1" type="ORF">ARN_27870</name>
    <name evidence="2" type="ORF">ArsFIN_05090</name>
    <name evidence="3" type="ORF">QE258_02015</name>
</gene>
<dbReference type="AlphaFoldDB" id="D2U2G8"/>
<accession>D2U2G8</accession>